<dbReference type="AlphaFoldDB" id="A0A516SFR2"/>
<sequence>MRTPRLLTATLLACFHVAALADDKTFTVGVEDYPNFLPYSAYQDNIYSGLGKDILDAFAKQHGYTFKYEVYPLKRRDRLFTQGKLDFAFPDNPNWVADLKKNLKISYAPMLEFTDGVLVRPENKGKGLARLKILGVPLGFTPYPYQQLMSTGSMRLEETLQYDSLYQKLVADRVDGAYMNTRIARYYWSQIKKYEQAPVVYDPDLPHASGFWCFSSSKHPAIIEKFKQFLLNNKGKIDELKSSYQFKSSDDNN</sequence>
<dbReference type="SMART" id="SM00062">
    <property type="entry name" value="PBPb"/>
    <property type="match status" value="1"/>
</dbReference>
<reference evidence="4" key="1">
    <citation type="submission" date="2019-07" db="EMBL/GenBank/DDBJ databases">
        <title>Chitinimonas sp. nov., isolated from Ny-Alesund, arctica soil.</title>
        <authorList>
            <person name="Xu Q."/>
            <person name="Peng F."/>
        </authorList>
    </citation>
    <scope>NUCLEOTIDE SEQUENCE [LARGE SCALE GENOMIC DNA]</scope>
    <source>
        <strain evidence="4">R3-44</strain>
    </source>
</reference>
<feature type="chain" id="PRO_5022065915" evidence="1">
    <location>
        <begin position="22"/>
        <end position="253"/>
    </location>
</feature>
<evidence type="ECO:0000259" key="2">
    <source>
        <dbReference type="SMART" id="SM00062"/>
    </source>
</evidence>
<organism evidence="3 4">
    <name type="scientific">Chitinimonas arctica</name>
    <dbReference type="NCBI Taxonomy" id="2594795"/>
    <lineage>
        <taxon>Bacteria</taxon>
        <taxon>Pseudomonadati</taxon>
        <taxon>Pseudomonadota</taxon>
        <taxon>Betaproteobacteria</taxon>
        <taxon>Neisseriales</taxon>
        <taxon>Chitinibacteraceae</taxon>
        <taxon>Chitinimonas</taxon>
    </lineage>
</organism>
<dbReference type="SUPFAM" id="SSF53850">
    <property type="entry name" value="Periplasmic binding protein-like II"/>
    <property type="match status" value="1"/>
</dbReference>
<feature type="signal peptide" evidence="1">
    <location>
        <begin position="1"/>
        <end position="21"/>
    </location>
</feature>
<gene>
    <name evidence="3" type="ORF">FNU76_11830</name>
</gene>
<keyword evidence="1" id="KW-0732">Signal</keyword>
<protein>
    <submittedName>
        <fullName evidence="3">Amino acid ABC transporter substrate-binding protein</fullName>
    </submittedName>
</protein>
<dbReference type="Gene3D" id="3.40.190.10">
    <property type="entry name" value="Periplasmic binding protein-like II"/>
    <property type="match status" value="2"/>
</dbReference>
<accession>A0A516SFR2</accession>
<name>A0A516SFR2_9NEIS</name>
<evidence type="ECO:0000256" key="1">
    <source>
        <dbReference type="SAM" id="SignalP"/>
    </source>
</evidence>
<evidence type="ECO:0000313" key="3">
    <source>
        <dbReference type="EMBL" id="QDQ26994.1"/>
    </source>
</evidence>
<evidence type="ECO:0000313" key="4">
    <source>
        <dbReference type="Proteomes" id="UP000317550"/>
    </source>
</evidence>
<keyword evidence="4" id="KW-1185">Reference proteome</keyword>
<dbReference type="OrthoDB" id="9797506at2"/>
<dbReference type="RefSeq" id="WP_144278387.1">
    <property type="nucleotide sequence ID" value="NZ_CP041730.1"/>
</dbReference>
<feature type="domain" description="Solute-binding protein family 3/N-terminal" evidence="2">
    <location>
        <begin position="25"/>
        <end position="248"/>
    </location>
</feature>
<dbReference type="Proteomes" id="UP000317550">
    <property type="component" value="Chromosome"/>
</dbReference>
<dbReference type="InterPro" id="IPR001638">
    <property type="entry name" value="Solute-binding_3/MltF_N"/>
</dbReference>
<proteinExistence type="predicted"/>
<dbReference type="KEGG" id="cari:FNU76_11830"/>
<dbReference type="EMBL" id="CP041730">
    <property type="protein sequence ID" value="QDQ26994.1"/>
    <property type="molecule type" value="Genomic_DNA"/>
</dbReference>